<gene>
    <name evidence="2" type="ORF">ECPE_LOCUS1525</name>
</gene>
<name>A0A3P8DAU8_9TREM</name>
<keyword evidence="1" id="KW-0812">Transmembrane</keyword>
<organism evidence="2 3">
    <name type="scientific">Echinostoma caproni</name>
    <dbReference type="NCBI Taxonomy" id="27848"/>
    <lineage>
        <taxon>Eukaryota</taxon>
        <taxon>Metazoa</taxon>
        <taxon>Spiralia</taxon>
        <taxon>Lophotrochozoa</taxon>
        <taxon>Platyhelminthes</taxon>
        <taxon>Trematoda</taxon>
        <taxon>Digenea</taxon>
        <taxon>Plagiorchiida</taxon>
        <taxon>Echinostomata</taxon>
        <taxon>Echinostomatoidea</taxon>
        <taxon>Echinostomatidae</taxon>
        <taxon>Echinostoma</taxon>
    </lineage>
</organism>
<proteinExistence type="predicted"/>
<keyword evidence="1" id="KW-1133">Transmembrane helix</keyword>
<evidence type="ECO:0000313" key="3">
    <source>
        <dbReference type="Proteomes" id="UP000272942"/>
    </source>
</evidence>
<evidence type="ECO:0000313" key="2">
    <source>
        <dbReference type="EMBL" id="VDP40600.1"/>
    </source>
</evidence>
<keyword evidence="3" id="KW-1185">Reference proteome</keyword>
<sequence length="125" mass="14592">MVSSESIDALRQVAPNGPPQRILHKMQMDTPIQPQGNTLQAQHEELVEKLNLLNVSHYITIGCMCHYYTSRLRRFYFLYLVFFGSHLLNGTLCVENYLCIYMAVISFTNIPTEKHFLCQYKKSRM</sequence>
<protein>
    <submittedName>
        <fullName evidence="2">Uncharacterized protein</fullName>
    </submittedName>
</protein>
<reference evidence="2 3" key="1">
    <citation type="submission" date="2018-11" db="EMBL/GenBank/DDBJ databases">
        <authorList>
            <consortium name="Pathogen Informatics"/>
        </authorList>
    </citation>
    <scope>NUCLEOTIDE SEQUENCE [LARGE SCALE GENOMIC DNA]</scope>
    <source>
        <strain evidence="2 3">Egypt</strain>
    </source>
</reference>
<dbReference type="AlphaFoldDB" id="A0A3P8DAU8"/>
<accession>A0A3P8DAU8</accession>
<evidence type="ECO:0000256" key="1">
    <source>
        <dbReference type="SAM" id="Phobius"/>
    </source>
</evidence>
<dbReference type="EMBL" id="UZAN01010450">
    <property type="protein sequence ID" value="VDP40600.1"/>
    <property type="molecule type" value="Genomic_DNA"/>
</dbReference>
<dbReference type="Proteomes" id="UP000272942">
    <property type="component" value="Unassembled WGS sequence"/>
</dbReference>
<keyword evidence="1" id="KW-0472">Membrane</keyword>
<feature type="transmembrane region" description="Helical" evidence="1">
    <location>
        <begin position="76"/>
        <end position="104"/>
    </location>
</feature>